<protein>
    <submittedName>
        <fullName evidence="1">Phage protein</fullName>
    </submittedName>
</protein>
<sequence length="59" mass="6969">MLQEVISQDREWIKTLIVNREEFYKIKNKADKTVDDNIKLLVNSFGNNSRGYLYGTEMV</sequence>
<name>A0A7Z7P661_STRAG</name>
<evidence type="ECO:0000313" key="1">
    <source>
        <dbReference type="EMBL" id="SQA20094.1"/>
    </source>
</evidence>
<dbReference type="EMBL" id="UAVB01000003">
    <property type="protein sequence ID" value="SQA20094.1"/>
    <property type="molecule type" value="Genomic_DNA"/>
</dbReference>
<dbReference type="Proteomes" id="UP000250200">
    <property type="component" value="Unassembled WGS sequence"/>
</dbReference>
<proteinExistence type="predicted"/>
<accession>A0A7Z7P661</accession>
<organism evidence="1 2">
    <name type="scientific">Streptococcus agalactiae</name>
    <dbReference type="NCBI Taxonomy" id="1311"/>
    <lineage>
        <taxon>Bacteria</taxon>
        <taxon>Bacillati</taxon>
        <taxon>Bacillota</taxon>
        <taxon>Bacilli</taxon>
        <taxon>Lactobacillales</taxon>
        <taxon>Streptococcaceae</taxon>
        <taxon>Streptococcus</taxon>
    </lineage>
</organism>
<reference evidence="1 2" key="1">
    <citation type="submission" date="2018-06" db="EMBL/GenBank/DDBJ databases">
        <authorList>
            <consortium name="Pathogen Informatics"/>
            <person name="Doyle S."/>
        </authorList>
    </citation>
    <scope>NUCLEOTIDE SEQUENCE [LARGE SCALE GENOMIC DNA]</scope>
    <source>
        <strain evidence="1 2">NCTC8181</strain>
    </source>
</reference>
<evidence type="ECO:0000313" key="2">
    <source>
        <dbReference type="Proteomes" id="UP000250200"/>
    </source>
</evidence>
<dbReference type="AlphaFoldDB" id="A0A7Z7P661"/>
<comment type="caution">
    <text evidence="1">The sequence shown here is derived from an EMBL/GenBank/DDBJ whole genome shotgun (WGS) entry which is preliminary data.</text>
</comment>
<gene>
    <name evidence="1" type="ORF">NCTC8181_02444</name>
</gene>